<proteinExistence type="predicted"/>
<gene>
    <name evidence="2" type="ORF">SFRICE_024901</name>
</gene>
<keyword evidence="1" id="KW-0472">Membrane</keyword>
<sequence>MIYPSNLKRYYEFLEKQCRAAGIIAGKSGRHMKFPYTLSAKIAQYPVFFYMKNNWIWMYWPVGIFGSFFAFLKIHRLVNSPSNKKSWAETKRKNAAKEHH</sequence>
<evidence type="ECO:0000256" key="1">
    <source>
        <dbReference type="SAM" id="Phobius"/>
    </source>
</evidence>
<reference evidence="2" key="1">
    <citation type="submission" date="2016-07" db="EMBL/GenBank/DDBJ databases">
        <authorList>
            <person name="Bretaudeau A."/>
        </authorList>
    </citation>
    <scope>NUCLEOTIDE SEQUENCE</scope>
    <source>
        <strain evidence="2">Rice</strain>
        <tissue evidence="2">Whole body</tissue>
    </source>
</reference>
<feature type="transmembrane region" description="Helical" evidence="1">
    <location>
        <begin position="55"/>
        <end position="74"/>
    </location>
</feature>
<dbReference type="AlphaFoldDB" id="A0A2H1WZF3"/>
<accession>A0A2H1WZF3</accession>
<organism evidence="2">
    <name type="scientific">Spodoptera frugiperda</name>
    <name type="common">Fall armyworm</name>
    <dbReference type="NCBI Taxonomy" id="7108"/>
    <lineage>
        <taxon>Eukaryota</taxon>
        <taxon>Metazoa</taxon>
        <taxon>Ecdysozoa</taxon>
        <taxon>Arthropoda</taxon>
        <taxon>Hexapoda</taxon>
        <taxon>Insecta</taxon>
        <taxon>Pterygota</taxon>
        <taxon>Neoptera</taxon>
        <taxon>Endopterygota</taxon>
        <taxon>Lepidoptera</taxon>
        <taxon>Glossata</taxon>
        <taxon>Ditrysia</taxon>
        <taxon>Noctuoidea</taxon>
        <taxon>Noctuidae</taxon>
        <taxon>Amphipyrinae</taxon>
        <taxon>Spodoptera</taxon>
    </lineage>
</organism>
<keyword evidence="1" id="KW-0812">Transmembrane</keyword>
<dbReference type="OrthoDB" id="6067390at2759"/>
<keyword evidence="1" id="KW-1133">Transmembrane helix</keyword>
<dbReference type="EMBL" id="ODYU01012206">
    <property type="protein sequence ID" value="SOQ58387.1"/>
    <property type="molecule type" value="Genomic_DNA"/>
</dbReference>
<evidence type="ECO:0000313" key="2">
    <source>
        <dbReference type="EMBL" id="SOQ58387.1"/>
    </source>
</evidence>
<name>A0A2H1WZF3_SPOFR</name>
<protein>
    <submittedName>
        <fullName evidence="2">SFRICE_024901</fullName>
    </submittedName>
</protein>